<dbReference type="RefSeq" id="WP_090228966.1">
    <property type="nucleotide sequence ID" value="NZ_FNJC01000003.1"/>
</dbReference>
<comment type="caution">
    <text evidence="2">The sequence shown here is derived from an EMBL/GenBank/DDBJ whole genome shotgun (WGS) entry which is preliminary data.</text>
</comment>
<gene>
    <name evidence="2" type="ORF">SAMN04488061_2416</name>
</gene>
<feature type="domain" description="DUF6881" evidence="1">
    <location>
        <begin position="3"/>
        <end position="91"/>
    </location>
</feature>
<evidence type="ECO:0000259" key="1">
    <source>
        <dbReference type="Pfam" id="PF21812"/>
    </source>
</evidence>
<organism evidence="2 3">
    <name type="scientific">Filomicrobium insigne</name>
    <dbReference type="NCBI Taxonomy" id="418854"/>
    <lineage>
        <taxon>Bacteria</taxon>
        <taxon>Pseudomonadati</taxon>
        <taxon>Pseudomonadota</taxon>
        <taxon>Alphaproteobacteria</taxon>
        <taxon>Hyphomicrobiales</taxon>
        <taxon>Hyphomicrobiaceae</taxon>
        <taxon>Filomicrobium</taxon>
    </lineage>
</organism>
<evidence type="ECO:0000313" key="3">
    <source>
        <dbReference type="Proteomes" id="UP000198795"/>
    </source>
</evidence>
<reference evidence="2 3" key="1">
    <citation type="submission" date="2016-10" db="EMBL/GenBank/DDBJ databases">
        <authorList>
            <person name="Varghese N."/>
            <person name="Submissions S."/>
        </authorList>
    </citation>
    <scope>NUCLEOTIDE SEQUENCE [LARGE SCALE GENOMIC DNA]</scope>
    <source>
        <strain evidence="2 3">CGMCC 1.6497</strain>
    </source>
</reference>
<protein>
    <recommendedName>
        <fullName evidence="1">DUF6881 domain-containing protein</fullName>
    </recommendedName>
</protein>
<proteinExistence type="predicted"/>
<keyword evidence="3" id="KW-1185">Reference proteome</keyword>
<dbReference type="EMBL" id="FNJC01000003">
    <property type="protein sequence ID" value="SDP18135.1"/>
    <property type="molecule type" value="Genomic_DNA"/>
</dbReference>
<name>A0A1H0QM54_9HYPH</name>
<sequence length="98" mass="11244">MRRYIRVEWRHDHPDEPVLLYSDLDDASFEVRKVEVFRDGSVGYADAHLSQGLTMLGSEPIPTLSEINADPEFYAAEITDDEFEEVWVRAISLSTRGN</sequence>
<dbReference type="Proteomes" id="UP000198795">
    <property type="component" value="Unassembled WGS sequence"/>
</dbReference>
<accession>A0A1H0QM54</accession>
<dbReference type="Pfam" id="PF21812">
    <property type="entry name" value="DUF6881"/>
    <property type="match status" value="1"/>
</dbReference>
<evidence type="ECO:0000313" key="2">
    <source>
        <dbReference type="EMBL" id="SDP18135.1"/>
    </source>
</evidence>
<dbReference type="InterPro" id="IPR049248">
    <property type="entry name" value="DUF6881"/>
</dbReference>